<comment type="caution">
    <text evidence="1">The sequence shown here is derived from an EMBL/GenBank/DDBJ whole genome shotgun (WGS) entry which is preliminary data.</text>
</comment>
<dbReference type="AlphaFoldDB" id="A0A1R0KEW5"/>
<sequence length="76" mass="8340">MFPPGDAGFLLGLAEEGDRGMYLLSTTLGWCCSQTRESPGAVLRKVSERDRDQALAERDPGRALESRIIFLGDWPG</sequence>
<reference evidence="1 2" key="1">
    <citation type="submission" date="2016-01" db="EMBL/GenBank/DDBJ databases">
        <title>Amycolatopsis coloradensis genome sequencing and assembly.</title>
        <authorList>
            <person name="Mayilraj S."/>
        </authorList>
    </citation>
    <scope>NUCLEOTIDE SEQUENCE [LARGE SCALE GENOMIC DNA]</scope>
    <source>
        <strain evidence="1 2">DSM 44225</strain>
    </source>
</reference>
<dbReference type="Proteomes" id="UP000187486">
    <property type="component" value="Unassembled WGS sequence"/>
</dbReference>
<protein>
    <submittedName>
        <fullName evidence="1">Uncharacterized protein</fullName>
    </submittedName>
</protein>
<dbReference type="STRING" id="76021.BS329_38865"/>
<dbReference type="EMBL" id="MQUQ01000031">
    <property type="protein sequence ID" value="OLZ43622.1"/>
    <property type="molecule type" value="Genomic_DNA"/>
</dbReference>
<gene>
    <name evidence="1" type="ORF">BS329_38865</name>
</gene>
<proteinExistence type="predicted"/>
<keyword evidence="2" id="KW-1185">Reference proteome</keyword>
<accession>A0A1R0KEW5</accession>
<name>A0A1R0KEW5_9PSEU</name>
<organism evidence="1 2">
    <name type="scientific">Amycolatopsis coloradensis</name>
    <dbReference type="NCBI Taxonomy" id="76021"/>
    <lineage>
        <taxon>Bacteria</taxon>
        <taxon>Bacillati</taxon>
        <taxon>Actinomycetota</taxon>
        <taxon>Actinomycetes</taxon>
        <taxon>Pseudonocardiales</taxon>
        <taxon>Pseudonocardiaceae</taxon>
        <taxon>Amycolatopsis</taxon>
    </lineage>
</organism>
<evidence type="ECO:0000313" key="1">
    <source>
        <dbReference type="EMBL" id="OLZ43622.1"/>
    </source>
</evidence>
<evidence type="ECO:0000313" key="2">
    <source>
        <dbReference type="Proteomes" id="UP000187486"/>
    </source>
</evidence>